<dbReference type="Proteomes" id="UP000011185">
    <property type="component" value="Unassembled WGS sequence"/>
</dbReference>
<protein>
    <submittedName>
        <fullName evidence="1">Putative transposable element encoded protein</fullName>
    </submittedName>
</protein>
<proteinExistence type="predicted"/>
<evidence type="ECO:0000313" key="1">
    <source>
        <dbReference type="EMBL" id="ELQ75059.1"/>
    </source>
</evidence>
<dbReference type="InParanoid" id="L7JUF8"/>
<dbReference type="EMBL" id="JH993996">
    <property type="protein sequence ID" value="ELQ75059.1"/>
    <property type="molecule type" value="Genomic_DNA"/>
</dbReference>
<name>L7JUF8_TRAHO</name>
<feature type="non-terminal residue" evidence="1">
    <location>
        <position position="1"/>
    </location>
</feature>
<dbReference type="AlphaFoldDB" id="L7JUF8"/>
<gene>
    <name evidence="1" type="ORF">THOM_1988</name>
</gene>
<dbReference type="HOGENOM" id="CLU_2055397_0_0_1"/>
<keyword evidence="2" id="KW-1185">Reference proteome</keyword>
<dbReference type="VEuPathDB" id="MicrosporidiaDB:THOM_1988"/>
<organism evidence="1 2">
    <name type="scientific">Trachipleistophora hominis</name>
    <name type="common">Microsporidian parasite</name>
    <dbReference type="NCBI Taxonomy" id="72359"/>
    <lineage>
        <taxon>Eukaryota</taxon>
        <taxon>Fungi</taxon>
        <taxon>Fungi incertae sedis</taxon>
        <taxon>Microsporidia</taxon>
        <taxon>Pleistophoridae</taxon>
        <taxon>Trachipleistophora</taxon>
    </lineage>
</organism>
<sequence length="120" mass="13823">VIDHVLKDTLSCGSSYCRKAVYQGLRVDCTAMWVAKLRTRVFPKWKASRTTIGELMNQLFKCSNAIWVTGTETWLHRLLHYEIPITQREAIQAVKSKLIERKLHTDGCAIDCFKQVNLIN</sequence>
<reference evidence="1 2" key="1">
    <citation type="journal article" date="2012" name="PLoS Pathog.">
        <title>The genome of the obligate intracellular parasite Trachipleistophora hominis: new insights into microsporidian genome dynamics and reductive evolution.</title>
        <authorList>
            <person name="Heinz E."/>
            <person name="Williams T.A."/>
            <person name="Nakjang S."/>
            <person name="Noel C.J."/>
            <person name="Swan D.C."/>
            <person name="Goldberg A.V."/>
            <person name="Harris S.R."/>
            <person name="Weinmaier T."/>
            <person name="Markert S."/>
            <person name="Becher D."/>
            <person name="Bernhardt J."/>
            <person name="Dagan T."/>
            <person name="Hacker C."/>
            <person name="Lucocq J.M."/>
            <person name="Schweder T."/>
            <person name="Rattei T."/>
            <person name="Hall N."/>
            <person name="Hirt R.P."/>
            <person name="Embley T.M."/>
        </authorList>
    </citation>
    <scope>NUCLEOTIDE SEQUENCE [LARGE SCALE GENOMIC DNA]</scope>
</reference>
<accession>L7JUF8</accession>
<evidence type="ECO:0000313" key="2">
    <source>
        <dbReference type="Proteomes" id="UP000011185"/>
    </source>
</evidence>